<keyword evidence="1" id="KW-0175">Coiled coil</keyword>
<feature type="transmembrane region" description="Helical" evidence="2">
    <location>
        <begin position="12"/>
        <end position="36"/>
    </location>
</feature>
<evidence type="ECO:0000256" key="1">
    <source>
        <dbReference type="SAM" id="Coils"/>
    </source>
</evidence>
<protein>
    <recommendedName>
        <fullName evidence="5">5-bromo-4-chloroindolyl phosphate hydrolysis protein</fullName>
    </recommendedName>
</protein>
<keyword evidence="2" id="KW-0812">Transmembrane</keyword>
<evidence type="ECO:0000256" key="2">
    <source>
        <dbReference type="SAM" id="Phobius"/>
    </source>
</evidence>
<dbReference type="eggNOG" id="ENOG5030GWF">
    <property type="taxonomic scope" value="Bacteria"/>
</dbReference>
<feature type="coiled-coil region" evidence="1">
    <location>
        <begin position="65"/>
        <end position="103"/>
    </location>
</feature>
<evidence type="ECO:0000313" key="3">
    <source>
        <dbReference type="EMBL" id="ADL32848.1"/>
    </source>
</evidence>
<name>E0RUF8_BUTPB</name>
<organism evidence="3 4">
    <name type="scientific">Butyrivibrio proteoclasticus (strain ATCC 51982 / DSM 14932 / B316)</name>
    <name type="common">Clostridium proteoclasticum</name>
    <dbReference type="NCBI Taxonomy" id="515622"/>
    <lineage>
        <taxon>Bacteria</taxon>
        <taxon>Bacillati</taxon>
        <taxon>Bacillota</taxon>
        <taxon>Clostridia</taxon>
        <taxon>Lachnospirales</taxon>
        <taxon>Lachnospiraceae</taxon>
        <taxon>Butyrivibrio</taxon>
    </lineage>
</organism>
<dbReference type="Proteomes" id="UP000001299">
    <property type="component" value="Chromosome 1"/>
</dbReference>
<keyword evidence="2" id="KW-1133">Transmembrane helix</keyword>
<keyword evidence="2" id="KW-0472">Membrane</keyword>
<dbReference type="HOGENOM" id="CLU_1193014_0_0_9"/>
<reference evidence="3 4" key="1">
    <citation type="journal article" date="2010" name="PLoS ONE">
        <title>The glycobiome of the rumen bacterium Butyrivibrio proteoclasticus B316(T) highlights adaptation to a polysaccharide-rich environment.</title>
        <authorList>
            <person name="Kelly W.J."/>
            <person name="Leahy S.C."/>
            <person name="Altermann E."/>
            <person name="Yeoman C.J."/>
            <person name="Dunne J.C."/>
            <person name="Kong Z."/>
            <person name="Pacheco D.M."/>
            <person name="Li D."/>
            <person name="Noel S.J."/>
            <person name="Moon C.D."/>
            <person name="Cookson A.L."/>
            <person name="Attwood G.T."/>
        </authorList>
    </citation>
    <scope>NUCLEOTIDE SEQUENCE [LARGE SCALE GENOMIC DNA]</scope>
    <source>
        <strain evidence="4">ATCC 51982 / DSM 14932 / B316</strain>
    </source>
</reference>
<sequence length="232" mass="25835">MKKKSTLPGIVILAIGAILAVVVGINGADIIISIGIGLFRLLMIAGIAVFGAGAVTTLIPLISNMKSARETQKAAEAQKALEEEEARKRKEDVRGLVKQLMDEEVDFVPVGNILLKEMDDMDEFVERNDKLFVYNDMKEFESMKEIISQARNALYHNCRGIVNLYVALETSGEFTTEADKIIQSNNELLNNAKEFLLELARYTNEQNEDTDAVTMIQDYADAIGQSLRHTYD</sequence>
<gene>
    <name evidence="3" type="ordered locus">bpr_I0097</name>
</gene>
<evidence type="ECO:0008006" key="5">
    <source>
        <dbReference type="Google" id="ProtNLM"/>
    </source>
</evidence>
<feature type="transmembrane region" description="Helical" evidence="2">
    <location>
        <begin position="42"/>
        <end position="63"/>
    </location>
</feature>
<evidence type="ECO:0000313" key="4">
    <source>
        <dbReference type="Proteomes" id="UP000001299"/>
    </source>
</evidence>
<proteinExistence type="predicted"/>
<dbReference type="RefSeq" id="WP_013279507.1">
    <property type="nucleotide sequence ID" value="NC_014387.1"/>
</dbReference>
<dbReference type="AlphaFoldDB" id="E0RUF8"/>
<accession>E0RUF8</accession>
<dbReference type="KEGG" id="bpb:bpr_I0097"/>
<dbReference type="EMBL" id="CP001810">
    <property type="protein sequence ID" value="ADL32848.1"/>
    <property type="molecule type" value="Genomic_DNA"/>
</dbReference>
<dbReference type="STRING" id="515622.bpr_I0097"/>
<keyword evidence="4" id="KW-1185">Reference proteome</keyword>